<dbReference type="InterPro" id="IPR053147">
    <property type="entry name" value="Hsp_HslJ-like"/>
</dbReference>
<reference evidence="4" key="1">
    <citation type="submission" date="2023-03" db="EMBL/GenBank/DDBJ databases">
        <title>Andean soil-derived lignocellulolytic bacterial consortium as a source of novel taxa and putative plastic-active enzymes.</title>
        <authorList>
            <person name="Diaz-Garcia L."/>
            <person name="Chuvochina M."/>
            <person name="Feuerriegel G."/>
            <person name="Bunk B."/>
            <person name="Sproer C."/>
            <person name="Streit W.R."/>
            <person name="Rodriguez L.M."/>
            <person name="Overmann J."/>
            <person name="Jimenez D.J."/>
        </authorList>
    </citation>
    <scope>NUCLEOTIDE SEQUENCE</scope>
    <source>
        <strain evidence="4">MAG 3858</strain>
    </source>
</reference>
<dbReference type="Gene3D" id="2.40.128.270">
    <property type="match status" value="1"/>
</dbReference>
<proteinExistence type="predicted"/>
<accession>A0AAJ5W5W2</accession>
<evidence type="ECO:0000259" key="3">
    <source>
        <dbReference type="Pfam" id="PF14302"/>
    </source>
</evidence>
<dbReference type="Pfam" id="PF03724">
    <property type="entry name" value="META"/>
    <property type="match status" value="1"/>
</dbReference>
<dbReference type="PANTHER" id="PTHR35535:SF1">
    <property type="entry name" value="HEAT SHOCK PROTEIN HSLJ"/>
    <property type="match status" value="1"/>
</dbReference>
<evidence type="ECO:0000259" key="2">
    <source>
        <dbReference type="Pfam" id="PF03724"/>
    </source>
</evidence>
<dbReference type="PANTHER" id="PTHR35535">
    <property type="entry name" value="HEAT SHOCK PROTEIN HSLJ"/>
    <property type="match status" value="1"/>
</dbReference>
<keyword evidence="1" id="KW-1133">Transmembrane helix</keyword>
<feature type="domain" description="DUF306" evidence="2">
    <location>
        <begin position="141"/>
        <end position="238"/>
    </location>
</feature>
<organism evidence="4 5">
    <name type="scientific">Candidatus Pedobacter colombiensis</name>
    <dbReference type="NCBI Taxonomy" id="3121371"/>
    <lineage>
        <taxon>Bacteria</taxon>
        <taxon>Pseudomonadati</taxon>
        <taxon>Bacteroidota</taxon>
        <taxon>Sphingobacteriia</taxon>
        <taxon>Sphingobacteriales</taxon>
        <taxon>Sphingobacteriaceae</taxon>
        <taxon>Pedobacter</taxon>
    </lineage>
</organism>
<name>A0AAJ5W5W2_9SPHI</name>
<evidence type="ECO:0000256" key="1">
    <source>
        <dbReference type="SAM" id="Phobius"/>
    </source>
</evidence>
<sequence>METEQLLHPVVITQIKMKRDMIKSIAAKLVLTLTLILGINMVSKADLIRLVVKEDLASCTGVAPMTCMQVKYKNSKNWELFYSQISGFKYQPGYRYVLLVNRTKRKNVPADASAYEYKLKKVVKKVKMKQNTTTAWDFVLKHKWKLIQMNGVTQTASPVYMTFDGTEKRVSGKSGCNTFFGGYEKSDDQLTFNKIAGTRMACSPELNKLEHEFLTLIGDKTFRYDVAEQTLNLYKGNKLMLMFGMAPLK</sequence>
<dbReference type="InterPro" id="IPR025485">
    <property type="entry name" value="DUF4377"/>
</dbReference>
<dbReference type="InterPro" id="IPR038670">
    <property type="entry name" value="HslJ-like_sf"/>
</dbReference>
<gene>
    <name evidence="4" type="ORF">P0Y49_17455</name>
</gene>
<dbReference type="InterPro" id="IPR005184">
    <property type="entry name" value="DUF306_Meta_HslJ"/>
</dbReference>
<feature type="transmembrane region" description="Helical" evidence="1">
    <location>
        <begin position="25"/>
        <end position="43"/>
    </location>
</feature>
<dbReference type="Pfam" id="PF14302">
    <property type="entry name" value="DUF4377"/>
    <property type="match status" value="1"/>
</dbReference>
<dbReference type="EMBL" id="CP119313">
    <property type="protein sequence ID" value="WEK18579.1"/>
    <property type="molecule type" value="Genomic_DNA"/>
</dbReference>
<keyword evidence="1" id="KW-0812">Transmembrane</keyword>
<dbReference type="AlphaFoldDB" id="A0AAJ5W5W2"/>
<dbReference type="Proteomes" id="UP001214530">
    <property type="component" value="Chromosome"/>
</dbReference>
<protein>
    <submittedName>
        <fullName evidence="4">DUF4377 domain-containing protein</fullName>
    </submittedName>
</protein>
<feature type="domain" description="DUF4377" evidence="3">
    <location>
        <begin position="52"/>
        <end position="125"/>
    </location>
</feature>
<evidence type="ECO:0000313" key="5">
    <source>
        <dbReference type="Proteomes" id="UP001214530"/>
    </source>
</evidence>
<keyword evidence="1" id="KW-0472">Membrane</keyword>
<evidence type="ECO:0000313" key="4">
    <source>
        <dbReference type="EMBL" id="WEK18579.1"/>
    </source>
</evidence>